<dbReference type="AlphaFoldDB" id="A0A2G8K2I5"/>
<dbReference type="GO" id="GO:0046872">
    <property type="term" value="F:metal ion binding"/>
    <property type="evidence" value="ECO:0007669"/>
    <property type="project" value="UniProtKB-KW"/>
</dbReference>
<dbReference type="InterPro" id="IPR050411">
    <property type="entry name" value="AlphaKG_dependent_hydroxylases"/>
</dbReference>
<feature type="domain" description="Gamma-butyrobetaine hydroxylase-like N-terminal" evidence="10">
    <location>
        <begin position="53"/>
        <end position="133"/>
    </location>
</feature>
<evidence type="ECO:0000313" key="12">
    <source>
        <dbReference type="Proteomes" id="UP000230750"/>
    </source>
</evidence>
<dbReference type="InterPro" id="IPR042098">
    <property type="entry name" value="TauD-like_sf"/>
</dbReference>
<evidence type="ECO:0000256" key="2">
    <source>
        <dbReference type="ARBA" id="ARBA00005022"/>
    </source>
</evidence>
<feature type="domain" description="TauD/TfdA-like" evidence="9">
    <location>
        <begin position="196"/>
        <end position="389"/>
    </location>
</feature>
<evidence type="ECO:0000256" key="3">
    <source>
        <dbReference type="ARBA" id="ARBA00008654"/>
    </source>
</evidence>
<keyword evidence="6" id="KW-0223">Dioxygenase</keyword>
<name>A0A2G8K2I5_STIJA</name>
<gene>
    <name evidence="11" type="ORF">BSL78_20930</name>
</gene>
<keyword evidence="7" id="KW-0560">Oxidoreductase</keyword>
<comment type="cofactor">
    <cofactor evidence="1">
        <name>Fe(2+)</name>
        <dbReference type="ChEBI" id="CHEBI:29033"/>
    </cofactor>
</comment>
<dbReference type="GO" id="GO:0045329">
    <property type="term" value="P:carnitine biosynthetic process"/>
    <property type="evidence" value="ECO:0007669"/>
    <property type="project" value="UniProtKB-UniPathway"/>
</dbReference>
<comment type="caution">
    <text evidence="11">The sequence shown here is derived from an EMBL/GenBank/DDBJ whole genome shotgun (WGS) entry which is preliminary data.</text>
</comment>
<dbReference type="UniPathway" id="UPA00118"/>
<accession>A0A2G8K2I5</accession>
<dbReference type="Pfam" id="PF02668">
    <property type="entry name" value="TauD"/>
    <property type="match status" value="1"/>
</dbReference>
<dbReference type="PANTHER" id="PTHR10696:SF25">
    <property type="entry name" value="OXIDOREDUCTASE AIM17-RELATED"/>
    <property type="match status" value="1"/>
</dbReference>
<dbReference type="STRING" id="307972.A0A2G8K2I5"/>
<dbReference type="InterPro" id="IPR003819">
    <property type="entry name" value="TauD/TfdA-like"/>
</dbReference>
<protein>
    <recommendedName>
        <fullName evidence="13">Gamma-butyrobetaine dioxygenase</fullName>
    </recommendedName>
</protein>
<evidence type="ECO:0000259" key="9">
    <source>
        <dbReference type="Pfam" id="PF02668"/>
    </source>
</evidence>
<keyword evidence="12" id="KW-1185">Reference proteome</keyword>
<dbReference type="PANTHER" id="PTHR10696">
    <property type="entry name" value="GAMMA-BUTYROBETAINE HYDROXYLASE-RELATED"/>
    <property type="match status" value="1"/>
</dbReference>
<proteinExistence type="inferred from homology"/>
<evidence type="ECO:0000256" key="8">
    <source>
        <dbReference type="ARBA" id="ARBA00023004"/>
    </source>
</evidence>
<dbReference type="Gene3D" id="3.30.2020.30">
    <property type="match status" value="1"/>
</dbReference>
<dbReference type="EMBL" id="MRZV01000951">
    <property type="protein sequence ID" value="PIK42218.1"/>
    <property type="molecule type" value="Genomic_DNA"/>
</dbReference>
<organism evidence="11 12">
    <name type="scientific">Stichopus japonicus</name>
    <name type="common">Sea cucumber</name>
    <dbReference type="NCBI Taxonomy" id="307972"/>
    <lineage>
        <taxon>Eukaryota</taxon>
        <taxon>Metazoa</taxon>
        <taxon>Echinodermata</taxon>
        <taxon>Eleutherozoa</taxon>
        <taxon>Echinozoa</taxon>
        <taxon>Holothuroidea</taxon>
        <taxon>Aspidochirotacea</taxon>
        <taxon>Aspidochirotida</taxon>
        <taxon>Stichopodidae</taxon>
        <taxon>Apostichopus</taxon>
    </lineage>
</organism>
<dbReference type="Pfam" id="PF06155">
    <property type="entry name" value="GBBH-like_N"/>
    <property type="match status" value="1"/>
</dbReference>
<dbReference type="Proteomes" id="UP000230750">
    <property type="component" value="Unassembled WGS sequence"/>
</dbReference>
<evidence type="ECO:0008006" key="13">
    <source>
        <dbReference type="Google" id="ProtNLM"/>
    </source>
</evidence>
<dbReference type="SUPFAM" id="SSF51197">
    <property type="entry name" value="Clavaminate synthase-like"/>
    <property type="match status" value="1"/>
</dbReference>
<evidence type="ECO:0000256" key="6">
    <source>
        <dbReference type="ARBA" id="ARBA00022964"/>
    </source>
</evidence>
<dbReference type="InterPro" id="IPR010376">
    <property type="entry name" value="GBBH-like_N"/>
</dbReference>
<reference evidence="11 12" key="1">
    <citation type="journal article" date="2017" name="PLoS Biol.">
        <title>The sea cucumber genome provides insights into morphological evolution and visceral regeneration.</title>
        <authorList>
            <person name="Zhang X."/>
            <person name="Sun L."/>
            <person name="Yuan J."/>
            <person name="Sun Y."/>
            <person name="Gao Y."/>
            <person name="Zhang L."/>
            <person name="Li S."/>
            <person name="Dai H."/>
            <person name="Hamel J.F."/>
            <person name="Liu C."/>
            <person name="Yu Y."/>
            <person name="Liu S."/>
            <person name="Lin W."/>
            <person name="Guo K."/>
            <person name="Jin S."/>
            <person name="Xu P."/>
            <person name="Storey K.B."/>
            <person name="Huan P."/>
            <person name="Zhang T."/>
            <person name="Zhou Y."/>
            <person name="Zhang J."/>
            <person name="Lin C."/>
            <person name="Li X."/>
            <person name="Xing L."/>
            <person name="Huo D."/>
            <person name="Sun M."/>
            <person name="Wang L."/>
            <person name="Mercier A."/>
            <person name="Li F."/>
            <person name="Yang H."/>
            <person name="Xiang J."/>
        </authorList>
    </citation>
    <scope>NUCLEOTIDE SEQUENCE [LARGE SCALE GENOMIC DNA]</scope>
    <source>
        <strain evidence="11">Shaxun</strain>
        <tissue evidence="11">Muscle</tissue>
    </source>
</reference>
<sequence length="421" mass="48049">MDGVIMHTKHVSTGTDLTLKATAVCLYYKYSLLPMSITLRQPSPLVDGVSITPNGTILEVKWQDSAPSRYHAYWIRHNCHCTDCMETESWMKRIPARNIPRKLTLGKAEIDNGSLVVTSNEDNHTMRYPLGWLKSVSYSTEDLDEKSTQKDIKYKTGPVQTFEYEEISKSGDIYFDWIQAIENDGLAIVKNVPCEDKKVGEVFDVESRDNVTNIGFTELPLEFHQDMPYSESPPGLQLLHCTRLDPSVEGGASVFVDLHHAAEQLQKEYPEHFATLLKVPATFQKIHDEDERPSFIVYQRPHISVNTKGKVNAVFWSIYTEGPLQVPEELVEPYYAAYFKFAELIENSPTKIRFQLKPGDCASFNNRRMGHGRETFKLNGGVRKLQGLYINIDDFKNRVKIEYLKRGNLQNLKRIGDQCGS</sequence>
<dbReference type="GO" id="GO:0005739">
    <property type="term" value="C:mitochondrion"/>
    <property type="evidence" value="ECO:0007669"/>
    <property type="project" value="TreeGrafter"/>
</dbReference>
<evidence type="ECO:0000256" key="4">
    <source>
        <dbReference type="ARBA" id="ARBA00022723"/>
    </source>
</evidence>
<evidence type="ECO:0000256" key="1">
    <source>
        <dbReference type="ARBA" id="ARBA00001954"/>
    </source>
</evidence>
<dbReference type="Gene3D" id="3.60.130.10">
    <property type="entry name" value="Clavaminate synthase-like"/>
    <property type="match status" value="1"/>
</dbReference>
<keyword evidence="8" id="KW-0408">Iron</keyword>
<keyword evidence="5" id="KW-0124">Carnitine biosynthesis</keyword>
<dbReference type="OrthoDB" id="406634at2759"/>
<dbReference type="GO" id="GO:0016706">
    <property type="term" value="F:2-oxoglutarate-dependent dioxygenase activity"/>
    <property type="evidence" value="ECO:0007669"/>
    <property type="project" value="UniProtKB-ARBA"/>
</dbReference>
<dbReference type="FunFam" id="3.30.2020.30:FF:000002">
    <property type="entry name" value="Putative gamma-butyrobetaine dioxygenase"/>
    <property type="match status" value="1"/>
</dbReference>
<dbReference type="InterPro" id="IPR038492">
    <property type="entry name" value="GBBH-like_N_sf"/>
</dbReference>
<evidence type="ECO:0000313" key="11">
    <source>
        <dbReference type="EMBL" id="PIK42218.1"/>
    </source>
</evidence>
<evidence type="ECO:0000259" key="10">
    <source>
        <dbReference type="Pfam" id="PF06155"/>
    </source>
</evidence>
<comment type="pathway">
    <text evidence="2">Amine and polyamine biosynthesis; carnitine biosynthesis.</text>
</comment>
<evidence type="ECO:0000256" key="7">
    <source>
        <dbReference type="ARBA" id="ARBA00023002"/>
    </source>
</evidence>
<evidence type="ECO:0000256" key="5">
    <source>
        <dbReference type="ARBA" id="ARBA00022873"/>
    </source>
</evidence>
<comment type="similarity">
    <text evidence="3">Belongs to the gamma-BBH/TMLD family.</text>
</comment>
<keyword evidence="4" id="KW-0479">Metal-binding</keyword>